<keyword evidence="1" id="KW-0614">Plasmid</keyword>
<dbReference type="KEGG" id="och:CES85_3579"/>
<gene>
    <name evidence="1" type="ORF">CES85_3579</name>
</gene>
<dbReference type="Proteomes" id="UP000215256">
    <property type="component" value="Plasmid unnamed1"/>
</dbReference>
<name>A0A248UNY8_9HYPH</name>
<accession>A0A248UNY8</accession>
<dbReference type="AlphaFoldDB" id="A0A248UNY8"/>
<protein>
    <submittedName>
        <fullName evidence="1">Uncharacterized protein</fullName>
    </submittedName>
</protein>
<evidence type="ECO:0000313" key="1">
    <source>
        <dbReference type="EMBL" id="ASV88260.1"/>
    </source>
</evidence>
<dbReference type="EMBL" id="CP022605">
    <property type="protein sequence ID" value="ASV88260.1"/>
    <property type="molecule type" value="Genomic_DNA"/>
</dbReference>
<evidence type="ECO:0000313" key="2">
    <source>
        <dbReference type="Proteomes" id="UP000215256"/>
    </source>
</evidence>
<proteinExistence type="predicted"/>
<sequence length="37" mass="4092">MVLDLFDENTLNLSMEGARGARELNGVAERQKTAEVI</sequence>
<organism evidence="1 2">
    <name type="scientific">Ochrobactrum quorumnocens</name>
    <dbReference type="NCBI Taxonomy" id="271865"/>
    <lineage>
        <taxon>Bacteria</taxon>
        <taxon>Pseudomonadati</taxon>
        <taxon>Pseudomonadota</taxon>
        <taxon>Alphaproteobacteria</taxon>
        <taxon>Hyphomicrobiales</taxon>
        <taxon>Brucellaceae</taxon>
        <taxon>Brucella/Ochrobactrum group</taxon>
        <taxon>Ochrobactrum</taxon>
    </lineage>
</organism>
<geneLocation type="plasmid" evidence="1 2">
    <name>unnamed1</name>
</geneLocation>
<reference evidence="1 2" key="1">
    <citation type="submission" date="2017-07" db="EMBL/GenBank/DDBJ databases">
        <title>Phylogenetic study on the rhizospheric bacterium Ochrobactrum sp. A44.</title>
        <authorList>
            <person name="Krzyzanowska D.M."/>
            <person name="Ossowicki A."/>
            <person name="Rajewska M."/>
            <person name="Maciag T."/>
            <person name="Kaczynski Z."/>
            <person name="Czerwicka M."/>
            <person name="Jafra S."/>
        </authorList>
    </citation>
    <scope>NUCLEOTIDE SEQUENCE [LARGE SCALE GENOMIC DNA]</scope>
    <source>
        <strain evidence="1 2">A44</strain>
        <plasmid evidence="1 2">unnamed1</plasmid>
    </source>
</reference>